<dbReference type="InterPro" id="IPR005711">
    <property type="entry name" value="Ribosomal_uS5_euk/arc"/>
</dbReference>
<comment type="domain">
    <text evidence="8">The N-terminal domain interacts with the head of the 30S subunit; the C-terminal domain interacts with the body and contacts protein S4. The interaction surface between S4 and S5 is involved in control of translational fidelity.</text>
</comment>
<keyword evidence="3 8" id="KW-0694">RNA-binding</keyword>
<dbReference type="PANTHER" id="PTHR13718">
    <property type="entry name" value="RIBOSOMAL S SUBUNIT"/>
    <property type="match status" value="1"/>
</dbReference>
<dbReference type="Gene3D" id="3.30.160.20">
    <property type="match status" value="1"/>
</dbReference>
<dbReference type="PATRIC" id="fig|47311.3.peg.62"/>
<gene>
    <name evidence="11" type="primary">rpsE</name>
    <name evidence="8" type="synonym">rps5</name>
    <name evidence="11" type="ORF">MBCUT_00540</name>
</gene>
<evidence type="ECO:0000313" key="11">
    <source>
        <dbReference type="EMBL" id="KZX17759.1"/>
    </source>
</evidence>
<evidence type="ECO:0000256" key="3">
    <source>
        <dbReference type="ARBA" id="ARBA00022884"/>
    </source>
</evidence>
<evidence type="ECO:0000256" key="5">
    <source>
        <dbReference type="ARBA" id="ARBA00023274"/>
    </source>
</evidence>
<dbReference type="Pfam" id="PF03719">
    <property type="entry name" value="Ribosomal_S5_C"/>
    <property type="match status" value="1"/>
</dbReference>
<dbReference type="InterPro" id="IPR013810">
    <property type="entry name" value="Ribosomal_uS5_N"/>
</dbReference>
<keyword evidence="4 8" id="KW-0689">Ribosomal protein</keyword>
<dbReference type="NCBIfam" id="TIGR01020">
    <property type="entry name" value="uS5_euk_arch"/>
    <property type="match status" value="1"/>
</dbReference>
<evidence type="ECO:0000256" key="7">
    <source>
        <dbReference type="ARBA" id="ARBA00035255"/>
    </source>
</evidence>
<keyword evidence="2 8" id="KW-0699">rRNA-binding</keyword>
<dbReference type="STRING" id="47311.MBCUT_00540"/>
<dbReference type="GO" id="GO:0003735">
    <property type="term" value="F:structural constituent of ribosome"/>
    <property type="evidence" value="ECO:0007669"/>
    <property type="project" value="UniProtKB-UniRule"/>
</dbReference>
<comment type="subunit">
    <text evidence="6 8">Part of the 30S ribosomal subunit. Contacts protein S4.</text>
</comment>
<dbReference type="InterPro" id="IPR018192">
    <property type="entry name" value="Ribosomal_uS5_N_CS"/>
</dbReference>
<dbReference type="EMBL" id="LWMW01000011">
    <property type="protein sequence ID" value="KZX17759.1"/>
    <property type="molecule type" value="Genomic_DNA"/>
</dbReference>
<evidence type="ECO:0000256" key="8">
    <source>
        <dbReference type="HAMAP-Rule" id="MF_01307"/>
    </source>
</evidence>
<dbReference type="Pfam" id="PF00333">
    <property type="entry name" value="Ribosomal_S5"/>
    <property type="match status" value="1"/>
</dbReference>
<dbReference type="HAMAP" id="MF_01307_A">
    <property type="entry name" value="Ribosomal_uS5_A"/>
    <property type="match status" value="1"/>
</dbReference>
<dbReference type="PROSITE" id="PS00585">
    <property type="entry name" value="RIBOSOMAL_S5"/>
    <property type="match status" value="1"/>
</dbReference>
<evidence type="ECO:0000259" key="10">
    <source>
        <dbReference type="PROSITE" id="PS50881"/>
    </source>
</evidence>
<evidence type="ECO:0000256" key="6">
    <source>
        <dbReference type="ARBA" id="ARBA00025844"/>
    </source>
</evidence>
<feature type="domain" description="S5 DRBM" evidence="10">
    <location>
        <begin position="49"/>
        <end position="112"/>
    </location>
</feature>
<dbReference type="PANTHER" id="PTHR13718:SF4">
    <property type="entry name" value="40S RIBOSOMAL PROTEIN S2"/>
    <property type="match status" value="1"/>
</dbReference>
<sequence length="214" mass="23178">MSFNMEDWEPKTKVGRMVKEGTITDIDEIFEKGLPIMELEIVDALLPELEEEVMDVNLVQRMHKSGRKVNFRVIVAVGNKNGYVGLGQGKAREVGPAIRKAVDDAKYNIIKVRRGCGDWGCVCGREHTVPFKVQGKTGSVNVVLIPAPAGVGLAIGDVGKTLMKLSGIADVWSKSSGQTQTTVNFANATFEALKGLNKVKATEKDLKSMGVCSN</sequence>
<keyword evidence="12" id="KW-1185">Reference proteome</keyword>
<dbReference type="NCBIfam" id="NF003125">
    <property type="entry name" value="PRK04044.1"/>
    <property type="match status" value="1"/>
</dbReference>
<evidence type="ECO:0000256" key="1">
    <source>
        <dbReference type="ARBA" id="ARBA00008945"/>
    </source>
</evidence>
<name>A0A166FK79_9EURY</name>
<organism evidence="11 12">
    <name type="scientific">Methanobrevibacter cuticularis</name>
    <dbReference type="NCBI Taxonomy" id="47311"/>
    <lineage>
        <taxon>Archaea</taxon>
        <taxon>Methanobacteriati</taxon>
        <taxon>Methanobacteriota</taxon>
        <taxon>Methanomada group</taxon>
        <taxon>Methanobacteria</taxon>
        <taxon>Methanobacteriales</taxon>
        <taxon>Methanobacteriaceae</taxon>
        <taxon>Methanobrevibacter</taxon>
    </lineage>
</organism>
<comment type="function">
    <text evidence="8">With S4 and S12 plays an important role in translational accuracy.</text>
</comment>
<dbReference type="PROSITE" id="PS50881">
    <property type="entry name" value="S5_DSRBD"/>
    <property type="match status" value="1"/>
</dbReference>
<reference evidence="11 12" key="1">
    <citation type="submission" date="2016-04" db="EMBL/GenBank/DDBJ databases">
        <title>Genome sequence of Methanobrevibacter cuticularis DSM 11139.</title>
        <authorList>
            <person name="Poehlein A."/>
            <person name="Seedorf H."/>
            <person name="Daniel R."/>
        </authorList>
    </citation>
    <scope>NUCLEOTIDE SEQUENCE [LARGE SCALE GENOMIC DNA]</scope>
    <source>
        <strain evidence="11 12">DSM 11139</strain>
    </source>
</reference>
<dbReference type="GO" id="GO:0006412">
    <property type="term" value="P:translation"/>
    <property type="evidence" value="ECO:0007669"/>
    <property type="project" value="UniProtKB-UniRule"/>
</dbReference>
<proteinExistence type="inferred from homology"/>
<dbReference type="GO" id="GO:0019843">
    <property type="term" value="F:rRNA binding"/>
    <property type="evidence" value="ECO:0007669"/>
    <property type="project" value="UniProtKB-UniRule"/>
</dbReference>
<dbReference type="InterPro" id="IPR000851">
    <property type="entry name" value="Ribosomal_uS5"/>
</dbReference>
<dbReference type="InterPro" id="IPR020568">
    <property type="entry name" value="Ribosomal_Su5_D2-typ_SF"/>
</dbReference>
<evidence type="ECO:0000256" key="2">
    <source>
        <dbReference type="ARBA" id="ARBA00022730"/>
    </source>
</evidence>
<dbReference type="RefSeq" id="WP_067257255.1">
    <property type="nucleotide sequence ID" value="NZ_LWMW01000011.1"/>
</dbReference>
<dbReference type="OrthoDB" id="38155at2157"/>
<accession>A0A166FK79</accession>
<dbReference type="SUPFAM" id="SSF54768">
    <property type="entry name" value="dsRNA-binding domain-like"/>
    <property type="match status" value="1"/>
</dbReference>
<dbReference type="FunFam" id="3.30.160.20:FF:000002">
    <property type="entry name" value="40S ribosomal protein S2"/>
    <property type="match status" value="1"/>
</dbReference>
<comment type="caution">
    <text evidence="11">The sequence shown here is derived from an EMBL/GenBank/DDBJ whole genome shotgun (WGS) entry which is preliminary data.</text>
</comment>
<dbReference type="InterPro" id="IPR014721">
    <property type="entry name" value="Ribsml_uS5_D2-typ_fold_subgr"/>
</dbReference>
<dbReference type="GO" id="GO:0022627">
    <property type="term" value="C:cytosolic small ribosomal subunit"/>
    <property type="evidence" value="ECO:0007669"/>
    <property type="project" value="TreeGrafter"/>
</dbReference>
<protein>
    <recommendedName>
        <fullName evidence="7 8">Small ribosomal subunit protein uS5</fullName>
    </recommendedName>
</protein>
<comment type="similarity">
    <text evidence="1 8 9">Belongs to the universal ribosomal protein uS5 family.</text>
</comment>
<evidence type="ECO:0000256" key="4">
    <source>
        <dbReference type="ARBA" id="ARBA00022980"/>
    </source>
</evidence>
<dbReference type="Gene3D" id="3.30.230.10">
    <property type="match status" value="1"/>
</dbReference>
<dbReference type="SUPFAM" id="SSF54211">
    <property type="entry name" value="Ribosomal protein S5 domain 2-like"/>
    <property type="match status" value="1"/>
</dbReference>
<dbReference type="InterPro" id="IPR005324">
    <property type="entry name" value="Ribosomal_uS5_C"/>
</dbReference>
<keyword evidence="5 8" id="KW-0687">Ribonucleoprotein</keyword>
<dbReference type="Proteomes" id="UP000077275">
    <property type="component" value="Unassembled WGS sequence"/>
</dbReference>
<dbReference type="FunFam" id="3.30.230.10:FF:000004">
    <property type="entry name" value="40S ribosomal protein S2"/>
    <property type="match status" value="1"/>
</dbReference>
<evidence type="ECO:0000313" key="12">
    <source>
        <dbReference type="Proteomes" id="UP000077275"/>
    </source>
</evidence>
<evidence type="ECO:0000256" key="9">
    <source>
        <dbReference type="RuleBase" id="RU003823"/>
    </source>
</evidence>
<dbReference type="AlphaFoldDB" id="A0A166FK79"/>
<dbReference type="InterPro" id="IPR047866">
    <property type="entry name" value="Ribosomal_uS5_arc"/>
</dbReference>